<dbReference type="AlphaFoldDB" id="G5IZW5"/>
<dbReference type="GO" id="GO:0004077">
    <property type="term" value="F:biotin--[biotin carboxyl-carrier protein] ligase activity"/>
    <property type="evidence" value="ECO:0007669"/>
    <property type="project" value="UniProtKB-EC"/>
</dbReference>
<dbReference type="PANTHER" id="PTHR12835">
    <property type="entry name" value="BIOTIN PROTEIN LIGASE"/>
    <property type="match status" value="1"/>
</dbReference>
<dbReference type="CDD" id="cd16442">
    <property type="entry name" value="BPL"/>
    <property type="match status" value="1"/>
</dbReference>
<proteinExistence type="predicted"/>
<organism evidence="3 4">
    <name type="scientific">Crocosphaera watsonii WH 0003</name>
    <dbReference type="NCBI Taxonomy" id="423471"/>
    <lineage>
        <taxon>Bacteria</taxon>
        <taxon>Bacillati</taxon>
        <taxon>Cyanobacteriota</taxon>
        <taxon>Cyanophyceae</taxon>
        <taxon>Oscillatoriophycideae</taxon>
        <taxon>Chroococcales</taxon>
        <taxon>Aphanothecaceae</taxon>
        <taxon>Crocosphaera</taxon>
    </lineage>
</organism>
<dbReference type="PROSITE" id="PS51733">
    <property type="entry name" value="BPL_LPL_CATALYTIC"/>
    <property type="match status" value="1"/>
</dbReference>
<dbReference type="Proteomes" id="UP000003477">
    <property type="component" value="Unassembled WGS sequence"/>
</dbReference>
<dbReference type="Pfam" id="PF03099">
    <property type="entry name" value="BPL_LplA_LipB"/>
    <property type="match status" value="1"/>
</dbReference>
<name>G5IZW5_CROWT</name>
<dbReference type="InterPro" id="IPR045864">
    <property type="entry name" value="aa-tRNA-synth_II/BPL/LPL"/>
</dbReference>
<keyword evidence="1 3" id="KW-0436">Ligase</keyword>
<dbReference type="InterPro" id="IPR004143">
    <property type="entry name" value="BPL_LPL_catalytic"/>
</dbReference>
<protein>
    <submittedName>
        <fullName evidence="3">Biotin-protein ligase</fullName>
        <ecNumber evidence="3">6.3.4.15</ecNumber>
    </submittedName>
</protein>
<dbReference type="PATRIC" id="fig|423471.3.peg.736"/>
<dbReference type="EC" id="6.3.4.15" evidence="3"/>
<accession>G5IZW5</accession>
<dbReference type="Gene3D" id="3.30.930.10">
    <property type="entry name" value="Bira Bifunctional Protein, Domain 2"/>
    <property type="match status" value="1"/>
</dbReference>
<dbReference type="PANTHER" id="PTHR12835:SF5">
    <property type="entry name" value="BIOTIN--PROTEIN LIGASE"/>
    <property type="match status" value="1"/>
</dbReference>
<evidence type="ECO:0000259" key="2">
    <source>
        <dbReference type="PROSITE" id="PS51733"/>
    </source>
</evidence>
<feature type="domain" description="BPL/LPL catalytic" evidence="2">
    <location>
        <begin position="4"/>
        <end position="196"/>
    </location>
</feature>
<evidence type="ECO:0000256" key="1">
    <source>
        <dbReference type="ARBA" id="ARBA00022598"/>
    </source>
</evidence>
<reference evidence="3 4" key="1">
    <citation type="journal article" date="2011" name="Front. Microbiol.">
        <title>Two Strains of Crocosphaera watsonii with Highly Conserved Genomes are Distinguished by Strain-Specific Features.</title>
        <authorList>
            <person name="Bench S.R."/>
            <person name="Ilikchyan I.N."/>
            <person name="Tripp H.J."/>
            <person name="Zehr J.P."/>
        </authorList>
    </citation>
    <scope>NUCLEOTIDE SEQUENCE [LARGE SCALE GENOMIC DNA]</scope>
    <source>
        <strain evidence="3 4">WH 0003</strain>
    </source>
</reference>
<dbReference type="RefSeq" id="WP_007309364.1">
    <property type="nucleotide sequence ID" value="NZ_AESD01000132.1"/>
</dbReference>
<dbReference type="NCBIfam" id="TIGR00121">
    <property type="entry name" value="birA_ligase"/>
    <property type="match status" value="1"/>
</dbReference>
<sequence>MSIDPRKIQIQLQKPELPLHIFDTVTSTNQVVWDLLAEGNPFPLMAIASQQTAGRGQWGRNWVSAVGGLYLSIGLKLQITAQNAPHLTLFSAWGIAENLRRYGLPVKLKWPNDLILQGRKLGGIKSETRIQQETITHCVIGVGINWCNQTPDPGITIQSYDKPHNIDSLETLAAITINGVFRGYDHYLSNGIDNLLRNYIEILDSVGRKVIIEGMTGTIIGVSTQGELKVSLQAPGSKTTLKLPPGTLSLGYSQGET</sequence>
<evidence type="ECO:0000313" key="4">
    <source>
        <dbReference type="Proteomes" id="UP000003477"/>
    </source>
</evidence>
<dbReference type="EMBL" id="AESD01000132">
    <property type="protein sequence ID" value="EHJ14517.1"/>
    <property type="molecule type" value="Genomic_DNA"/>
</dbReference>
<gene>
    <name evidence="3" type="ORF">CWATWH0003_0803</name>
</gene>
<dbReference type="SUPFAM" id="SSF55681">
    <property type="entry name" value="Class II aaRS and biotin synthetases"/>
    <property type="match status" value="1"/>
</dbReference>
<evidence type="ECO:0000313" key="3">
    <source>
        <dbReference type="EMBL" id="EHJ14517.1"/>
    </source>
</evidence>
<comment type="caution">
    <text evidence="3">The sequence shown here is derived from an EMBL/GenBank/DDBJ whole genome shotgun (WGS) entry which is preliminary data.</text>
</comment>
<dbReference type="InterPro" id="IPR004408">
    <property type="entry name" value="Biotin_CoA_COase_ligase"/>
</dbReference>
<dbReference type="GO" id="GO:0005737">
    <property type="term" value="C:cytoplasm"/>
    <property type="evidence" value="ECO:0007669"/>
    <property type="project" value="TreeGrafter"/>
</dbReference>
<dbReference type="GeneID" id="88764688"/>